<accession>A0A2N9AWB0</accession>
<organism evidence="1 2">
    <name type="scientific">Methylorubrum extorquens</name>
    <name type="common">Methylobacterium dichloromethanicum</name>
    <name type="synonym">Methylobacterium extorquens</name>
    <dbReference type="NCBI Taxonomy" id="408"/>
    <lineage>
        <taxon>Bacteria</taxon>
        <taxon>Pseudomonadati</taxon>
        <taxon>Pseudomonadota</taxon>
        <taxon>Alphaproteobacteria</taxon>
        <taxon>Hyphomicrobiales</taxon>
        <taxon>Methylobacteriaceae</taxon>
        <taxon>Methylorubrum</taxon>
    </lineage>
</organism>
<sequence>MTSDSGTQAFLLKLCHAESFRARYLLFC</sequence>
<evidence type="ECO:0000313" key="2">
    <source>
        <dbReference type="Proteomes" id="UP000233769"/>
    </source>
</evidence>
<gene>
    <name evidence="1" type="ORF">TK0001_5022</name>
</gene>
<dbReference type="EMBL" id="LT962688">
    <property type="protein sequence ID" value="SOR31607.1"/>
    <property type="molecule type" value="Genomic_DNA"/>
</dbReference>
<name>A0A2N9AWB0_METEX</name>
<reference evidence="2" key="1">
    <citation type="submission" date="2017-10" db="EMBL/GenBank/DDBJ databases">
        <authorList>
            <person name="Regsiter A."/>
            <person name="William W."/>
        </authorList>
    </citation>
    <scope>NUCLEOTIDE SEQUENCE [LARGE SCALE GENOMIC DNA]</scope>
</reference>
<dbReference type="AlphaFoldDB" id="A0A2N9AWB0"/>
<dbReference type="Proteomes" id="UP000233769">
    <property type="component" value="Chromosome tk0001"/>
</dbReference>
<evidence type="ECO:0000313" key="1">
    <source>
        <dbReference type="EMBL" id="SOR31607.1"/>
    </source>
</evidence>
<proteinExistence type="predicted"/>
<protein>
    <submittedName>
        <fullName evidence="1">Uncharacterized protein</fullName>
    </submittedName>
</protein>